<reference evidence="8 9" key="1">
    <citation type="submission" date="2021-06" db="EMBL/GenBank/DDBJ databases">
        <authorList>
            <person name="Kallberg Y."/>
            <person name="Tangrot J."/>
            <person name="Rosling A."/>
        </authorList>
    </citation>
    <scope>NUCLEOTIDE SEQUENCE [LARGE SCALE GENOMIC DNA]</scope>
    <source>
        <strain evidence="8 9">120-4 pot B 10/14</strain>
    </source>
</reference>
<feature type="non-terminal residue" evidence="8">
    <location>
        <position position="1"/>
    </location>
</feature>
<keyword evidence="4 6" id="KW-1133">Transmembrane helix</keyword>
<keyword evidence="3 6" id="KW-0812">Transmembrane</keyword>
<gene>
    <name evidence="8" type="ORF">GMARGA_LOCUS25472</name>
</gene>
<feature type="transmembrane region" description="Helical" evidence="6">
    <location>
        <begin position="244"/>
        <end position="265"/>
    </location>
</feature>
<dbReference type="InterPro" id="IPR011701">
    <property type="entry name" value="MFS"/>
</dbReference>
<name>A0ABN7W2A1_GIGMA</name>
<dbReference type="SUPFAM" id="SSF103473">
    <property type="entry name" value="MFS general substrate transporter"/>
    <property type="match status" value="1"/>
</dbReference>
<evidence type="ECO:0000313" key="9">
    <source>
        <dbReference type="Proteomes" id="UP000789901"/>
    </source>
</evidence>
<sequence>LNIKPRFFCSQDSKDQDLNFENTTFEVSLDLEKVPHEKCEQNFPKNEAKDNTMVNGKLNNINNSMNWSSKKKGLVLAIIVISGITSPIVATIHFPVLVVLQNEFNVSNFAIDAFASLSTFFIGIGPIVFAAYSDELATRKKVFIATFLMFTLSSVVCAIATTFWLLIVMRSIQAIGISAVLPLGSGVISDIYSPLASIVGGYITQYLGWRWIFWILAIFGGSFGMAITFNTLSTYLVDSCPGRGASVTALACLVRLSIPGIITIFETSIEEKLGVRWMFTLIS</sequence>
<feature type="transmembrane region" description="Helical" evidence="6">
    <location>
        <begin position="211"/>
        <end position="232"/>
    </location>
</feature>
<feature type="non-terminal residue" evidence="8">
    <location>
        <position position="283"/>
    </location>
</feature>
<dbReference type="Gene3D" id="1.20.1720.10">
    <property type="entry name" value="Multidrug resistance protein D"/>
    <property type="match status" value="1"/>
</dbReference>
<keyword evidence="5 6" id="KW-0472">Membrane</keyword>
<accession>A0ABN7W2A1</accession>
<evidence type="ECO:0000313" key="8">
    <source>
        <dbReference type="EMBL" id="CAG8812027.1"/>
    </source>
</evidence>
<dbReference type="InterPro" id="IPR036259">
    <property type="entry name" value="MFS_trans_sf"/>
</dbReference>
<evidence type="ECO:0000256" key="5">
    <source>
        <dbReference type="ARBA" id="ARBA00023136"/>
    </source>
</evidence>
<protein>
    <submittedName>
        <fullName evidence="8">11281_t:CDS:1</fullName>
    </submittedName>
</protein>
<feature type="transmembrane region" description="Helical" evidence="6">
    <location>
        <begin position="109"/>
        <end position="130"/>
    </location>
</feature>
<evidence type="ECO:0000256" key="2">
    <source>
        <dbReference type="ARBA" id="ARBA00022448"/>
    </source>
</evidence>
<evidence type="ECO:0000256" key="4">
    <source>
        <dbReference type="ARBA" id="ARBA00022989"/>
    </source>
</evidence>
<dbReference type="Pfam" id="PF07690">
    <property type="entry name" value="MFS_1"/>
    <property type="match status" value="1"/>
</dbReference>
<evidence type="ECO:0000259" key="7">
    <source>
        <dbReference type="PROSITE" id="PS50850"/>
    </source>
</evidence>
<dbReference type="EMBL" id="CAJVQB010028253">
    <property type="protein sequence ID" value="CAG8812027.1"/>
    <property type="molecule type" value="Genomic_DNA"/>
</dbReference>
<dbReference type="Proteomes" id="UP000789901">
    <property type="component" value="Unassembled WGS sequence"/>
</dbReference>
<proteinExistence type="predicted"/>
<comment type="subcellular location">
    <subcellularLocation>
        <location evidence="1">Membrane</location>
        <topology evidence="1">Multi-pass membrane protein</topology>
    </subcellularLocation>
</comment>
<evidence type="ECO:0000256" key="6">
    <source>
        <dbReference type="SAM" id="Phobius"/>
    </source>
</evidence>
<comment type="caution">
    <text evidence="8">The sequence shown here is derived from an EMBL/GenBank/DDBJ whole genome shotgun (WGS) entry which is preliminary data.</text>
</comment>
<feature type="transmembrane region" description="Helical" evidence="6">
    <location>
        <begin position="74"/>
        <end position="97"/>
    </location>
</feature>
<evidence type="ECO:0000256" key="3">
    <source>
        <dbReference type="ARBA" id="ARBA00022692"/>
    </source>
</evidence>
<feature type="transmembrane region" description="Helical" evidence="6">
    <location>
        <begin position="142"/>
        <end position="166"/>
    </location>
</feature>
<dbReference type="PROSITE" id="PS50850">
    <property type="entry name" value="MFS"/>
    <property type="match status" value="1"/>
</dbReference>
<keyword evidence="9" id="KW-1185">Reference proteome</keyword>
<keyword evidence="2" id="KW-0813">Transport</keyword>
<dbReference type="PANTHER" id="PTHR23502">
    <property type="entry name" value="MAJOR FACILITATOR SUPERFAMILY"/>
    <property type="match status" value="1"/>
</dbReference>
<feature type="transmembrane region" description="Helical" evidence="6">
    <location>
        <begin position="172"/>
        <end position="199"/>
    </location>
</feature>
<organism evidence="8 9">
    <name type="scientific">Gigaspora margarita</name>
    <dbReference type="NCBI Taxonomy" id="4874"/>
    <lineage>
        <taxon>Eukaryota</taxon>
        <taxon>Fungi</taxon>
        <taxon>Fungi incertae sedis</taxon>
        <taxon>Mucoromycota</taxon>
        <taxon>Glomeromycotina</taxon>
        <taxon>Glomeromycetes</taxon>
        <taxon>Diversisporales</taxon>
        <taxon>Gigasporaceae</taxon>
        <taxon>Gigaspora</taxon>
    </lineage>
</organism>
<evidence type="ECO:0000256" key="1">
    <source>
        <dbReference type="ARBA" id="ARBA00004141"/>
    </source>
</evidence>
<dbReference type="PANTHER" id="PTHR23502:SF132">
    <property type="entry name" value="POLYAMINE TRANSPORTER 2-RELATED"/>
    <property type="match status" value="1"/>
</dbReference>
<feature type="domain" description="Major facilitator superfamily (MFS) profile" evidence="7">
    <location>
        <begin position="75"/>
        <end position="283"/>
    </location>
</feature>
<dbReference type="InterPro" id="IPR020846">
    <property type="entry name" value="MFS_dom"/>
</dbReference>